<evidence type="ECO:0000256" key="1">
    <source>
        <dbReference type="ARBA" id="ARBA00022723"/>
    </source>
</evidence>
<dbReference type="EMBL" id="FJOG01000066">
    <property type="protein sequence ID" value="CZR69169.1"/>
    <property type="molecule type" value="Genomic_DNA"/>
</dbReference>
<dbReference type="InterPro" id="IPR021858">
    <property type="entry name" value="Fun_TF"/>
</dbReference>
<dbReference type="AlphaFoldDB" id="A0A1L7XW05"/>
<dbReference type="PANTHER" id="PTHR36206">
    <property type="entry name" value="ASPERCRYPTIN BIOSYNTHESIS CLUSTER-SPECIFIC TRANSCRIPTION REGULATOR ATNN-RELATED"/>
    <property type="match status" value="1"/>
</dbReference>
<dbReference type="GO" id="GO:0000981">
    <property type="term" value="F:DNA-binding transcription factor activity, RNA polymerase II-specific"/>
    <property type="evidence" value="ECO:0007669"/>
    <property type="project" value="InterPro"/>
</dbReference>
<name>A0A1L7XW05_9HELO</name>
<evidence type="ECO:0000313" key="9">
    <source>
        <dbReference type="Proteomes" id="UP000184330"/>
    </source>
</evidence>
<evidence type="ECO:0000256" key="3">
    <source>
        <dbReference type="ARBA" id="ARBA00023015"/>
    </source>
</evidence>
<evidence type="ECO:0000256" key="4">
    <source>
        <dbReference type="ARBA" id="ARBA00023125"/>
    </source>
</evidence>
<proteinExistence type="predicted"/>
<dbReference type="GO" id="GO:0008270">
    <property type="term" value="F:zinc ion binding"/>
    <property type="evidence" value="ECO:0007669"/>
    <property type="project" value="InterPro"/>
</dbReference>
<dbReference type="SUPFAM" id="SSF57701">
    <property type="entry name" value="Zn2/Cys6 DNA-binding domain"/>
    <property type="match status" value="1"/>
</dbReference>
<keyword evidence="9" id="KW-1185">Reference proteome</keyword>
<sequence length="575" mass="65429">MKKKFKRASRPKSRSGCRTCKIRRVKCDESRPYCERCVKFGTTCDGYPTASPSFASVRQNILPKGLEPYTPPIRYVPSTRRFTSVHESRFFTLYMHETAPQISGPFQTSLWARLIPQACEAEPFIRQLVIATAALSHACAEEFSEHGDLWAANRRLTYSYALKHYEKALRGMRDAILKSKYNLRNALLACLLVFCFESLHGDAKSTANHAASGLALLQEWMAERTVSKAVVVPRSGQFEGLDVEILHAFAGLDVQVLFFRGAPSARQHLRFLEQFSDTVKTQMPSKFETLEDVKAYWFLVQRRNYHFNIVAKDGLANPNADENWRTQERDHGLEKIEQWDVDNLYKPPISLTHESNTLALKAQMESYREDIRRWSRAAASVFTRVERKGTQEDKVLMQLLNIQAYLNHVQLAAIFFTSEVEYDAFLPAYTAIVAFSEAVHPYLSTVLNTKSGQSKATGGLFRFNCGIVCPLSFVGFRCRNSHMRSRAIALLNKSLLREGIWDSLTVGCLASCIQRDEEEGMDSSGFIPEDKRVVLTLCDVDLKNGSARLEFTSKGTNGEREFRTETIEWRFGIEH</sequence>
<dbReference type="InterPro" id="IPR036864">
    <property type="entry name" value="Zn2-C6_fun-type_DNA-bd_sf"/>
</dbReference>
<dbReference type="Proteomes" id="UP000184330">
    <property type="component" value="Unassembled WGS sequence"/>
</dbReference>
<keyword evidence="5" id="KW-0804">Transcription</keyword>
<reference evidence="8 9" key="1">
    <citation type="submission" date="2016-03" db="EMBL/GenBank/DDBJ databases">
        <authorList>
            <person name="Ploux O."/>
        </authorList>
    </citation>
    <scope>NUCLEOTIDE SEQUENCE [LARGE SCALE GENOMIC DNA]</scope>
    <source>
        <strain evidence="8 9">UAMH 11012</strain>
    </source>
</reference>
<dbReference type="Pfam" id="PF00172">
    <property type="entry name" value="Zn_clus"/>
    <property type="match status" value="1"/>
</dbReference>
<keyword evidence="3" id="KW-0805">Transcription regulation</keyword>
<dbReference type="SMART" id="SM00066">
    <property type="entry name" value="GAL4"/>
    <property type="match status" value="1"/>
</dbReference>
<dbReference type="PROSITE" id="PS50048">
    <property type="entry name" value="ZN2_CY6_FUNGAL_2"/>
    <property type="match status" value="1"/>
</dbReference>
<gene>
    <name evidence="8" type="ORF">PAC_19069</name>
</gene>
<feature type="domain" description="Zn(2)-C6 fungal-type" evidence="7">
    <location>
        <begin position="16"/>
        <end position="44"/>
    </location>
</feature>
<dbReference type="PROSITE" id="PS00463">
    <property type="entry name" value="ZN2_CY6_FUNGAL_1"/>
    <property type="match status" value="1"/>
</dbReference>
<dbReference type="Pfam" id="PF11951">
    <property type="entry name" value="Fungal_trans_2"/>
    <property type="match status" value="1"/>
</dbReference>
<accession>A0A1L7XW05</accession>
<organism evidence="8 9">
    <name type="scientific">Phialocephala subalpina</name>
    <dbReference type="NCBI Taxonomy" id="576137"/>
    <lineage>
        <taxon>Eukaryota</taxon>
        <taxon>Fungi</taxon>
        <taxon>Dikarya</taxon>
        <taxon>Ascomycota</taxon>
        <taxon>Pezizomycotina</taxon>
        <taxon>Leotiomycetes</taxon>
        <taxon>Helotiales</taxon>
        <taxon>Mollisiaceae</taxon>
        <taxon>Phialocephala</taxon>
        <taxon>Phialocephala fortinii species complex</taxon>
    </lineage>
</organism>
<evidence type="ECO:0000256" key="5">
    <source>
        <dbReference type="ARBA" id="ARBA00023163"/>
    </source>
</evidence>
<keyword evidence="2" id="KW-0862">Zinc</keyword>
<dbReference type="PANTHER" id="PTHR36206:SF4">
    <property type="entry name" value="HYPOTHETICAL CONSERVED PROTEIN (EUROFUNG)-RELATED"/>
    <property type="match status" value="1"/>
</dbReference>
<keyword evidence="1" id="KW-0479">Metal-binding</keyword>
<dbReference type="GO" id="GO:0003677">
    <property type="term" value="F:DNA binding"/>
    <property type="evidence" value="ECO:0007669"/>
    <property type="project" value="UniProtKB-KW"/>
</dbReference>
<dbReference type="OrthoDB" id="3172332at2759"/>
<evidence type="ECO:0000256" key="2">
    <source>
        <dbReference type="ARBA" id="ARBA00022833"/>
    </source>
</evidence>
<dbReference type="InterPro" id="IPR001138">
    <property type="entry name" value="Zn2Cys6_DnaBD"/>
</dbReference>
<protein>
    <recommendedName>
        <fullName evidence="7">Zn(2)-C6 fungal-type domain-containing protein</fullName>
    </recommendedName>
</protein>
<evidence type="ECO:0000259" key="7">
    <source>
        <dbReference type="PROSITE" id="PS50048"/>
    </source>
</evidence>
<dbReference type="Gene3D" id="4.10.240.10">
    <property type="entry name" value="Zn(2)-C6 fungal-type DNA-binding domain"/>
    <property type="match status" value="1"/>
</dbReference>
<evidence type="ECO:0000256" key="6">
    <source>
        <dbReference type="ARBA" id="ARBA00023242"/>
    </source>
</evidence>
<dbReference type="CDD" id="cd00067">
    <property type="entry name" value="GAL4"/>
    <property type="match status" value="1"/>
</dbReference>
<evidence type="ECO:0000313" key="8">
    <source>
        <dbReference type="EMBL" id="CZR69169.1"/>
    </source>
</evidence>
<keyword evidence="4" id="KW-0238">DNA-binding</keyword>
<keyword evidence="6" id="KW-0539">Nucleus</keyword>
<dbReference type="InterPro" id="IPR052360">
    <property type="entry name" value="Transcr_Regulatory_Proteins"/>
</dbReference>